<evidence type="ECO:0000313" key="2">
    <source>
        <dbReference type="Proteomes" id="UP000182961"/>
    </source>
</evidence>
<dbReference type="Proteomes" id="UP000182961">
    <property type="component" value="Unassembled WGS sequence"/>
</dbReference>
<name>A0A1I4XZN2_9FLAO</name>
<organism evidence="1 2">
    <name type="scientific">Flavobacterium succinicans</name>
    <dbReference type="NCBI Taxonomy" id="29536"/>
    <lineage>
        <taxon>Bacteria</taxon>
        <taxon>Pseudomonadati</taxon>
        <taxon>Bacteroidota</taxon>
        <taxon>Flavobacteriia</taxon>
        <taxon>Flavobacteriales</taxon>
        <taxon>Flavobacteriaceae</taxon>
        <taxon>Flavobacterium</taxon>
    </lineage>
</organism>
<protein>
    <submittedName>
        <fullName evidence="1">Uncharacterized protein</fullName>
    </submittedName>
</protein>
<reference evidence="2" key="1">
    <citation type="submission" date="2016-10" db="EMBL/GenBank/DDBJ databases">
        <authorList>
            <person name="Varghese N."/>
            <person name="Submissions S."/>
        </authorList>
    </citation>
    <scope>NUCLEOTIDE SEQUENCE [LARGE SCALE GENOMIC DNA]</scope>
    <source>
        <strain evidence="2">DSM 4002</strain>
    </source>
</reference>
<proteinExistence type="predicted"/>
<sequence length="322" mass="38503">MSINLENFKPKSENHILNKMWNNEYGLEFQEVIKSFTAFLDSNKKLKKLKDKLFLKQNDISNDQLNQYIQTAVEFTVVRYFADNYPENFKYEPNLIAENNTDVECQFKINNLTFNIEVKATSYINNDWENNDNLKLQTIGRLENYTELHNFFKTLIPNIGSEKRYDNNLKSHLTSAQSKLPKNNNNQFCNVLIICCNDSDDIQKQYHYLYAKNGFFTENPIIEHNEFDLVDIVFFSNLFFKHNPKLDKPKLNKESWQFEKSFIVSFRNPYRKDPKLEHLTLIEVIIPNYTKSFIEYKGGPEFYRLKHFIHTELGENRKIYHY</sequence>
<dbReference type="EMBL" id="FOUT01000010">
    <property type="protein sequence ID" value="SFN31257.1"/>
    <property type="molecule type" value="Genomic_DNA"/>
</dbReference>
<evidence type="ECO:0000313" key="1">
    <source>
        <dbReference type="EMBL" id="SFN31257.1"/>
    </source>
</evidence>
<dbReference type="AlphaFoldDB" id="A0A1I4XZN2"/>
<gene>
    <name evidence="1" type="ORF">SAMN05444143_11038</name>
</gene>
<dbReference type="eggNOG" id="ENOG50334TS">
    <property type="taxonomic scope" value="Bacteria"/>
</dbReference>
<accession>A0A1I4XZN2</accession>
<dbReference type="RefSeq" id="WP_024981646.1">
    <property type="nucleotide sequence ID" value="NZ_FOUT01000010.1"/>
</dbReference>
<keyword evidence="2" id="KW-1185">Reference proteome</keyword>